<reference evidence="1 2" key="1">
    <citation type="submission" date="2019-09" db="EMBL/GenBank/DDBJ databases">
        <title>Actinomadura physcomitrii sp. nov., a novel actinomycete isolated from moss [Physcomitrium sphaericum (Ludw) Fuernr].</title>
        <authorList>
            <person name="Liu C."/>
            <person name="Zhuang X."/>
        </authorList>
    </citation>
    <scope>NUCLEOTIDE SEQUENCE [LARGE SCALE GENOMIC DNA]</scope>
    <source>
        <strain evidence="1 2">CYP1-1B</strain>
    </source>
</reference>
<dbReference type="AlphaFoldDB" id="A0A6L3W3K3"/>
<dbReference type="NCBIfam" id="TIGR04267">
    <property type="entry name" value="mod_HExxH"/>
    <property type="match status" value="1"/>
</dbReference>
<dbReference type="RefSeq" id="WP_151539281.1">
    <property type="nucleotide sequence ID" value="NZ_WBMR01000014.1"/>
</dbReference>
<keyword evidence="2" id="KW-1185">Reference proteome</keyword>
<protein>
    <submittedName>
        <fullName evidence="1">HEXXH motif domain-containing protein</fullName>
    </submittedName>
</protein>
<accession>A0A6L3W3K3</accession>
<dbReference type="EMBL" id="WBMR01000014">
    <property type="protein sequence ID" value="KAB2386203.1"/>
    <property type="molecule type" value="Genomic_DNA"/>
</dbReference>
<dbReference type="InterPro" id="IPR026337">
    <property type="entry name" value="AKG_HExxH"/>
</dbReference>
<organism evidence="1 2">
    <name type="scientific">Actinomadura montaniterrae</name>
    <dbReference type="NCBI Taxonomy" id="1803903"/>
    <lineage>
        <taxon>Bacteria</taxon>
        <taxon>Bacillati</taxon>
        <taxon>Actinomycetota</taxon>
        <taxon>Actinomycetes</taxon>
        <taxon>Streptosporangiales</taxon>
        <taxon>Thermomonosporaceae</taxon>
        <taxon>Actinomadura</taxon>
    </lineage>
</organism>
<dbReference type="OrthoDB" id="796761at2"/>
<evidence type="ECO:0000313" key="1">
    <source>
        <dbReference type="EMBL" id="KAB2386203.1"/>
    </source>
</evidence>
<evidence type="ECO:0000313" key="2">
    <source>
        <dbReference type="Proteomes" id="UP000483004"/>
    </source>
</evidence>
<comment type="caution">
    <text evidence="1">The sequence shown here is derived from an EMBL/GenBank/DDBJ whole genome shotgun (WGS) entry which is preliminary data.</text>
</comment>
<name>A0A6L3W3K3_9ACTN</name>
<dbReference type="Proteomes" id="UP000483004">
    <property type="component" value="Unassembled WGS sequence"/>
</dbReference>
<gene>
    <name evidence="1" type="ORF">F9B16_07680</name>
</gene>
<sequence length="419" mass="44903">MLSDRTLGALGRGGGGAAAVRELAALNHGRLLLLLRGIRDAAQASGHPEAGQAAAGFAALAAQHRDRPDLVRDVLGYPTVAAWGRRTLTAMTGGDGTACHPGRIACLAAVVTHRAGGGDPIEVPVEEGKVVLPGLGHASLPGHRTAEFTPGRLGPLRLREGEPGWTPLRRLGAEHRGTRVGFALEDRDLDRMPGSAQVTGPLGEAVRERWQRTLQRAWELLVPLHWTICAEVTGAITALTPLAAGDTGHVSGTPRHAFGNIGLSTPPGHREFAETLAHEVQHVKLSAVLETVPLTLPDDGTRYYAPWRGDPRPIAGLLHGTYAYLGVAGFWRRQRDVEHGAHGVRAETEFARWREAALRAARTMEDSRGLTGEGAAFVDLMTRTLAAWRREPVSAIALRRARSGAAEHRADWHRRNSGT</sequence>
<proteinExistence type="predicted"/>